<dbReference type="PANTHER" id="PTHR39963">
    <property type="entry name" value="SLL0983 PROTEIN"/>
    <property type="match status" value="1"/>
</dbReference>
<dbReference type="InterPro" id="IPR047785">
    <property type="entry name" value="tRNA_MNMC2"/>
</dbReference>
<evidence type="ECO:0000313" key="2">
    <source>
        <dbReference type="EMBL" id="GBF50515.1"/>
    </source>
</evidence>
<dbReference type="InterPro" id="IPR008471">
    <property type="entry name" value="MnmC-like_methylTransf"/>
</dbReference>
<evidence type="ECO:0000313" key="3">
    <source>
        <dbReference type="Proteomes" id="UP000245133"/>
    </source>
</evidence>
<dbReference type="Pfam" id="PF05430">
    <property type="entry name" value="Methyltransf_30"/>
    <property type="match status" value="1"/>
</dbReference>
<dbReference type="GO" id="GO:0004808">
    <property type="term" value="F:tRNA (5-methylaminomethyl-2-thiouridylate)(34)-methyltransferase activity"/>
    <property type="evidence" value="ECO:0007669"/>
    <property type="project" value="InterPro"/>
</dbReference>
<dbReference type="Proteomes" id="UP000245133">
    <property type="component" value="Unassembled WGS sequence"/>
</dbReference>
<protein>
    <recommendedName>
        <fullName evidence="1">MnmC-like methyltransferase domain-containing protein</fullName>
    </recommendedName>
</protein>
<dbReference type="InterPro" id="IPR029063">
    <property type="entry name" value="SAM-dependent_MTases_sf"/>
</dbReference>
<proteinExistence type="predicted"/>
<dbReference type="OrthoDB" id="9786494at2"/>
<organism evidence="2 3">
    <name type="scientific">Leptospira ryugenii</name>
    <dbReference type="NCBI Taxonomy" id="1917863"/>
    <lineage>
        <taxon>Bacteria</taxon>
        <taxon>Pseudomonadati</taxon>
        <taxon>Spirochaetota</taxon>
        <taxon>Spirochaetia</taxon>
        <taxon>Leptospirales</taxon>
        <taxon>Leptospiraceae</taxon>
        <taxon>Leptospira</taxon>
    </lineage>
</organism>
<name>A0A2P2E0U4_9LEPT</name>
<dbReference type="RefSeq" id="WP_108976437.1">
    <property type="nucleotide sequence ID" value="NZ_BFBB01000005.1"/>
</dbReference>
<dbReference type="AlphaFoldDB" id="A0A2P2E0U4"/>
<sequence length="234" mass="26742">MEDSAFRSEAFGDIYFMPKEGEAESRYVFWEGNQLTHRLIQPEKETFQIAELGFGTGLNYFLTRALWREIPNPPNIHYVSIEKFPIPIGMVNRMQLEIQSVPTWEEELIKVYLPYLGKPSQKEIQLLSYQTDHPSSHHRFTLSLYLGDVISALAQVGGPIDAFYLDGFAPSKNPEMWSPSVFSELKRLSLAGTTFSTFTAAGFVKRGLEKEGFFVRKQKGFGRKREMLVGTFHG</sequence>
<dbReference type="EMBL" id="BFBB01000005">
    <property type="protein sequence ID" value="GBF50515.1"/>
    <property type="molecule type" value="Genomic_DNA"/>
</dbReference>
<gene>
    <name evidence="2" type="ORF">LPTSP4_20410</name>
</gene>
<keyword evidence="3" id="KW-1185">Reference proteome</keyword>
<accession>A0A2P2E0U4</accession>
<reference evidence="2 3" key="1">
    <citation type="submission" date="2018-02" db="EMBL/GenBank/DDBJ databases">
        <title>Novel Leptospira species isolated from soil and water in Japan.</title>
        <authorList>
            <person name="Nakao R."/>
            <person name="Masuzawa T."/>
        </authorList>
    </citation>
    <scope>NUCLEOTIDE SEQUENCE [LARGE SCALE GENOMIC DNA]</scope>
    <source>
        <strain evidence="2 3">YH101</strain>
    </source>
</reference>
<dbReference type="PANTHER" id="PTHR39963:SF1">
    <property type="entry name" value="MNMC-LIKE METHYLTRANSFERASE DOMAIN-CONTAINING PROTEIN"/>
    <property type="match status" value="1"/>
</dbReference>
<dbReference type="GO" id="GO:0016645">
    <property type="term" value="F:oxidoreductase activity, acting on the CH-NH group of donors"/>
    <property type="evidence" value="ECO:0007669"/>
    <property type="project" value="InterPro"/>
</dbReference>
<comment type="caution">
    <text evidence="2">The sequence shown here is derived from an EMBL/GenBank/DDBJ whole genome shotgun (WGS) entry which is preliminary data.</text>
</comment>
<evidence type="ECO:0000259" key="1">
    <source>
        <dbReference type="Pfam" id="PF05430"/>
    </source>
</evidence>
<dbReference type="NCBIfam" id="NF033855">
    <property type="entry name" value="tRNA_MNMC2"/>
    <property type="match status" value="1"/>
</dbReference>
<dbReference type="Gene3D" id="3.40.50.150">
    <property type="entry name" value="Vaccinia Virus protein VP39"/>
    <property type="match status" value="1"/>
</dbReference>
<feature type="domain" description="MnmC-like methyltransferase" evidence="1">
    <location>
        <begin position="136"/>
        <end position="231"/>
    </location>
</feature>